<dbReference type="AlphaFoldDB" id="A0A1J1IV26"/>
<proteinExistence type="predicted"/>
<accession>A0A1J1IV26</accession>
<organism evidence="1 2">
    <name type="scientific">Clunio marinus</name>
    <dbReference type="NCBI Taxonomy" id="568069"/>
    <lineage>
        <taxon>Eukaryota</taxon>
        <taxon>Metazoa</taxon>
        <taxon>Ecdysozoa</taxon>
        <taxon>Arthropoda</taxon>
        <taxon>Hexapoda</taxon>
        <taxon>Insecta</taxon>
        <taxon>Pterygota</taxon>
        <taxon>Neoptera</taxon>
        <taxon>Endopterygota</taxon>
        <taxon>Diptera</taxon>
        <taxon>Nematocera</taxon>
        <taxon>Chironomoidea</taxon>
        <taxon>Chironomidae</taxon>
        <taxon>Clunio</taxon>
    </lineage>
</organism>
<protein>
    <submittedName>
        <fullName evidence="1">CLUMA_CG017220, isoform A</fullName>
    </submittedName>
</protein>
<evidence type="ECO:0000313" key="1">
    <source>
        <dbReference type="EMBL" id="CRL04107.1"/>
    </source>
</evidence>
<dbReference type="EMBL" id="CVRI01000061">
    <property type="protein sequence ID" value="CRL04107.1"/>
    <property type="molecule type" value="Genomic_DNA"/>
</dbReference>
<gene>
    <name evidence="1" type="ORF">CLUMA_CG017220</name>
</gene>
<dbReference type="Proteomes" id="UP000183832">
    <property type="component" value="Unassembled WGS sequence"/>
</dbReference>
<sequence>MYFEVESLRPFDMVRKAGKIYCHQILDNENSVCRLKALAIIINAKNFHPSSKVKTANYEQCFYGNSCSTNCYKRWVL</sequence>
<evidence type="ECO:0000313" key="2">
    <source>
        <dbReference type="Proteomes" id="UP000183832"/>
    </source>
</evidence>
<name>A0A1J1IV26_9DIPT</name>
<reference evidence="1 2" key="1">
    <citation type="submission" date="2015-04" db="EMBL/GenBank/DDBJ databases">
        <authorList>
            <person name="Syromyatnikov M.Y."/>
            <person name="Popov V.N."/>
        </authorList>
    </citation>
    <scope>NUCLEOTIDE SEQUENCE [LARGE SCALE GENOMIC DNA]</scope>
</reference>
<keyword evidence="2" id="KW-1185">Reference proteome</keyword>